<dbReference type="EMBL" id="JBITLV010000002">
    <property type="protein sequence ID" value="MFI7587196.1"/>
    <property type="molecule type" value="Genomic_DNA"/>
</dbReference>
<dbReference type="PANTHER" id="PTHR43133:SF46">
    <property type="entry name" value="RNA POLYMERASE SIGMA-70 FACTOR ECF SUBFAMILY"/>
    <property type="match status" value="1"/>
</dbReference>
<dbReference type="CDD" id="cd06171">
    <property type="entry name" value="Sigma70_r4"/>
    <property type="match status" value="1"/>
</dbReference>
<name>A0ABW8ANK7_9ACTN</name>
<keyword evidence="2" id="KW-0805">Transcription regulation</keyword>
<dbReference type="SUPFAM" id="SSF88659">
    <property type="entry name" value="Sigma3 and sigma4 domains of RNA polymerase sigma factors"/>
    <property type="match status" value="1"/>
</dbReference>
<dbReference type="Proteomes" id="UP001612915">
    <property type="component" value="Unassembled WGS sequence"/>
</dbReference>
<keyword evidence="8" id="KW-1185">Reference proteome</keyword>
<keyword evidence="4" id="KW-0804">Transcription</keyword>
<evidence type="ECO:0000313" key="7">
    <source>
        <dbReference type="EMBL" id="MFI7587196.1"/>
    </source>
</evidence>
<proteinExistence type="inferred from homology"/>
<dbReference type="SUPFAM" id="SSF88946">
    <property type="entry name" value="Sigma2 domain of RNA polymerase sigma factors"/>
    <property type="match status" value="1"/>
</dbReference>
<dbReference type="InterPro" id="IPR039425">
    <property type="entry name" value="RNA_pol_sigma-70-like"/>
</dbReference>
<comment type="similarity">
    <text evidence="1">Belongs to the sigma-70 factor family. ECF subfamily.</text>
</comment>
<evidence type="ECO:0000313" key="8">
    <source>
        <dbReference type="Proteomes" id="UP001612915"/>
    </source>
</evidence>
<keyword evidence="3" id="KW-0731">Sigma factor</keyword>
<dbReference type="PANTHER" id="PTHR43133">
    <property type="entry name" value="RNA POLYMERASE ECF-TYPE SIGMA FACTO"/>
    <property type="match status" value="1"/>
</dbReference>
<evidence type="ECO:0000256" key="2">
    <source>
        <dbReference type="ARBA" id="ARBA00023015"/>
    </source>
</evidence>
<accession>A0ABW8ANK7</accession>
<sequence length="184" mass="20325">MERNQPSDVDLLRQVAAGDERALRELLERHSAWLLLRLRRRTPDEELAASALQDTFVAVWRTARSYRGDGDVGAWLWGIAVRQLVSRLRVRQAPAPVAQQVVAALSPALRSAEDELLLAVEHGDVGSALDRLSPELRQALQATVLDGLSTKEAARLLGVPQGTVKSRVRLAKAQMRRQLMEGIA</sequence>
<dbReference type="InterPro" id="IPR014284">
    <property type="entry name" value="RNA_pol_sigma-70_dom"/>
</dbReference>
<dbReference type="RefSeq" id="WP_398278344.1">
    <property type="nucleotide sequence ID" value="NZ_JBITLV010000002.1"/>
</dbReference>
<dbReference type="Pfam" id="PF04542">
    <property type="entry name" value="Sigma70_r2"/>
    <property type="match status" value="1"/>
</dbReference>
<protein>
    <submittedName>
        <fullName evidence="7">RNA polymerase sigma factor</fullName>
    </submittedName>
</protein>
<comment type="caution">
    <text evidence="7">The sequence shown here is derived from an EMBL/GenBank/DDBJ whole genome shotgun (WGS) entry which is preliminary data.</text>
</comment>
<dbReference type="InterPro" id="IPR013325">
    <property type="entry name" value="RNA_pol_sigma_r2"/>
</dbReference>
<evidence type="ECO:0000256" key="1">
    <source>
        <dbReference type="ARBA" id="ARBA00010641"/>
    </source>
</evidence>
<reference evidence="7 8" key="1">
    <citation type="submission" date="2024-10" db="EMBL/GenBank/DDBJ databases">
        <title>The Natural Products Discovery Center: Release of the First 8490 Sequenced Strains for Exploring Actinobacteria Biosynthetic Diversity.</title>
        <authorList>
            <person name="Kalkreuter E."/>
            <person name="Kautsar S.A."/>
            <person name="Yang D."/>
            <person name="Bader C.D."/>
            <person name="Teijaro C.N."/>
            <person name="Fluegel L."/>
            <person name="Davis C.M."/>
            <person name="Simpson J.R."/>
            <person name="Lauterbach L."/>
            <person name="Steele A.D."/>
            <person name="Gui C."/>
            <person name="Meng S."/>
            <person name="Li G."/>
            <person name="Viehrig K."/>
            <person name="Ye F."/>
            <person name="Su P."/>
            <person name="Kiefer A.F."/>
            <person name="Nichols A."/>
            <person name="Cepeda A.J."/>
            <person name="Yan W."/>
            <person name="Fan B."/>
            <person name="Jiang Y."/>
            <person name="Adhikari A."/>
            <person name="Zheng C.-J."/>
            <person name="Schuster L."/>
            <person name="Cowan T.M."/>
            <person name="Smanski M.J."/>
            <person name="Chevrette M.G."/>
            <person name="De Carvalho L.P.S."/>
            <person name="Shen B."/>
        </authorList>
    </citation>
    <scope>NUCLEOTIDE SEQUENCE [LARGE SCALE GENOMIC DNA]</scope>
    <source>
        <strain evidence="7 8">NPDC049639</strain>
    </source>
</reference>
<dbReference type="InterPro" id="IPR036388">
    <property type="entry name" value="WH-like_DNA-bd_sf"/>
</dbReference>
<feature type="domain" description="RNA polymerase sigma-70 region 2" evidence="5">
    <location>
        <begin position="26"/>
        <end position="92"/>
    </location>
</feature>
<dbReference type="NCBIfam" id="TIGR02937">
    <property type="entry name" value="sigma70-ECF"/>
    <property type="match status" value="1"/>
</dbReference>
<dbReference type="InterPro" id="IPR013249">
    <property type="entry name" value="RNA_pol_sigma70_r4_t2"/>
</dbReference>
<evidence type="ECO:0000256" key="3">
    <source>
        <dbReference type="ARBA" id="ARBA00023082"/>
    </source>
</evidence>
<dbReference type="Gene3D" id="1.10.1740.10">
    <property type="match status" value="1"/>
</dbReference>
<feature type="domain" description="RNA polymerase sigma factor 70 region 4 type 2" evidence="6">
    <location>
        <begin position="125"/>
        <end position="175"/>
    </location>
</feature>
<dbReference type="Pfam" id="PF08281">
    <property type="entry name" value="Sigma70_r4_2"/>
    <property type="match status" value="1"/>
</dbReference>
<evidence type="ECO:0000256" key="4">
    <source>
        <dbReference type="ARBA" id="ARBA00023163"/>
    </source>
</evidence>
<evidence type="ECO:0000259" key="5">
    <source>
        <dbReference type="Pfam" id="PF04542"/>
    </source>
</evidence>
<organism evidence="7 8">
    <name type="scientific">Spongisporangium articulatum</name>
    <dbReference type="NCBI Taxonomy" id="3362603"/>
    <lineage>
        <taxon>Bacteria</taxon>
        <taxon>Bacillati</taxon>
        <taxon>Actinomycetota</taxon>
        <taxon>Actinomycetes</taxon>
        <taxon>Kineosporiales</taxon>
        <taxon>Kineosporiaceae</taxon>
        <taxon>Spongisporangium</taxon>
    </lineage>
</organism>
<evidence type="ECO:0000259" key="6">
    <source>
        <dbReference type="Pfam" id="PF08281"/>
    </source>
</evidence>
<dbReference type="Gene3D" id="1.10.10.10">
    <property type="entry name" value="Winged helix-like DNA-binding domain superfamily/Winged helix DNA-binding domain"/>
    <property type="match status" value="1"/>
</dbReference>
<dbReference type="InterPro" id="IPR007627">
    <property type="entry name" value="RNA_pol_sigma70_r2"/>
</dbReference>
<dbReference type="InterPro" id="IPR013324">
    <property type="entry name" value="RNA_pol_sigma_r3/r4-like"/>
</dbReference>
<gene>
    <name evidence="7" type="ORF">ACIB24_09000</name>
</gene>